<reference evidence="2 3" key="1">
    <citation type="submission" date="2015-01" db="EMBL/GenBank/DDBJ databases">
        <title>Genome Sequencing of Rickettsiales.</title>
        <authorList>
            <person name="Daugherty S.C."/>
            <person name="Su Q."/>
            <person name="Abolude K."/>
            <person name="Beier-Sexton M."/>
            <person name="Carlyon J.A."/>
            <person name="Carter R."/>
            <person name="Day N.P."/>
            <person name="Dumler S.J."/>
            <person name="Dyachenko V."/>
            <person name="Godinez A."/>
            <person name="Kurtti T.J."/>
            <person name="Lichay M."/>
            <person name="Mullins K.E."/>
            <person name="Ott S."/>
            <person name="Pappas-Brown V."/>
            <person name="Paris D.H."/>
            <person name="Patel P."/>
            <person name="Richards A.L."/>
            <person name="Sadzewicz L."/>
            <person name="Sears K."/>
            <person name="Seidman D."/>
            <person name="Sengamalay N."/>
            <person name="Stenos J."/>
            <person name="Tallon L.J."/>
            <person name="Vincent G."/>
            <person name="Fraser C.M."/>
            <person name="Munderloh U."/>
            <person name="Dunning-Hotopp J.C."/>
        </authorList>
    </citation>
    <scope>NUCLEOTIDE SEQUENCE [LARGE SCALE GENOMIC DNA]</scope>
    <source>
        <strain evidence="2 3">Pedreira</strain>
    </source>
</reference>
<name>A0A0F3MUQ6_RICFI</name>
<evidence type="ECO:0000313" key="3">
    <source>
        <dbReference type="Proteomes" id="UP000033475"/>
    </source>
</evidence>
<dbReference type="Proteomes" id="UP000033475">
    <property type="component" value="Unassembled WGS sequence"/>
</dbReference>
<evidence type="ECO:0000313" key="2">
    <source>
        <dbReference type="EMBL" id="KJV59167.1"/>
    </source>
</evidence>
<organism evidence="2 3">
    <name type="scientific">Rickettsia felis str. Pedreira</name>
    <dbReference type="NCBI Taxonomy" id="1359196"/>
    <lineage>
        <taxon>Bacteria</taxon>
        <taxon>Pseudomonadati</taxon>
        <taxon>Pseudomonadota</taxon>
        <taxon>Alphaproteobacteria</taxon>
        <taxon>Rickettsiales</taxon>
        <taxon>Rickettsiaceae</taxon>
        <taxon>Rickettsieae</taxon>
        <taxon>Rickettsia</taxon>
        <taxon>spotted fever group</taxon>
    </lineage>
</organism>
<dbReference type="AlphaFoldDB" id="A0A0F3MUQ6"/>
<sequence>MGISVVIASSHRLRGNLRKFVLLHEIAASLLTQLLAMTKK</sequence>
<evidence type="ECO:0000256" key="1">
    <source>
        <dbReference type="SAM" id="Phobius"/>
    </source>
</evidence>
<dbReference type="PATRIC" id="fig|1359196.3.peg.1520"/>
<accession>A0A0F3MUQ6</accession>
<gene>
    <name evidence="2" type="ORF">RFEPED_1568</name>
</gene>
<protein>
    <submittedName>
        <fullName evidence="2">Uncharacterized protein</fullName>
    </submittedName>
</protein>
<dbReference type="EMBL" id="LANQ01000001">
    <property type="protein sequence ID" value="KJV59167.1"/>
    <property type="molecule type" value="Genomic_DNA"/>
</dbReference>
<keyword evidence="1" id="KW-0472">Membrane</keyword>
<keyword evidence="1" id="KW-0812">Transmembrane</keyword>
<feature type="transmembrane region" description="Helical" evidence="1">
    <location>
        <begin position="20"/>
        <end position="38"/>
    </location>
</feature>
<comment type="caution">
    <text evidence="2">The sequence shown here is derived from an EMBL/GenBank/DDBJ whole genome shotgun (WGS) entry which is preliminary data.</text>
</comment>
<keyword evidence="1" id="KW-1133">Transmembrane helix</keyword>
<proteinExistence type="predicted"/>